<dbReference type="InterPro" id="IPR047202">
    <property type="entry name" value="Lipocalin_Blc-like_dom"/>
</dbReference>
<dbReference type="RefSeq" id="WP_179704549.1">
    <property type="nucleotide sequence ID" value="NZ_JACCAU010000001.1"/>
</dbReference>
<dbReference type="SUPFAM" id="SSF50814">
    <property type="entry name" value="Lipocalins"/>
    <property type="match status" value="1"/>
</dbReference>
<evidence type="ECO:0000313" key="4">
    <source>
        <dbReference type="EMBL" id="NYH19965.1"/>
    </source>
</evidence>
<dbReference type="GO" id="GO:0009279">
    <property type="term" value="C:cell outer membrane"/>
    <property type="evidence" value="ECO:0007669"/>
    <property type="project" value="UniProtKB-SubCell"/>
</dbReference>
<dbReference type="InterPro" id="IPR012674">
    <property type="entry name" value="Calycin"/>
</dbReference>
<dbReference type="GO" id="GO:0006950">
    <property type="term" value="P:response to stress"/>
    <property type="evidence" value="ECO:0007669"/>
    <property type="project" value="UniProtKB-ARBA"/>
</dbReference>
<dbReference type="Proteomes" id="UP000572540">
    <property type="component" value="Unassembled WGS sequence"/>
</dbReference>
<proteinExistence type="inferred from homology"/>
<evidence type="ECO:0000313" key="5">
    <source>
        <dbReference type="Proteomes" id="UP000572540"/>
    </source>
</evidence>
<dbReference type="Gene3D" id="2.40.128.20">
    <property type="match status" value="1"/>
</dbReference>
<comment type="similarity">
    <text evidence="1 2">Belongs to the calycin superfamily. Lipocalin family.</text>
</comment>
<accession>A0A7Y9WGI2</accession>
<evidence type="ECO:0000259" key="3">
    <source>
        <dbReference type="Pfam" id="PF08212"/>
    </source>
</evidence>
<gene>
    <name evidence="4" type="ORF">GGD41_007193</name>
</gene>
<dbReference type="GO" id="GO:0008289">
    <property type="term" value="F:lipid binding"/>
    <property type="evidence" value="ECO:0007669"/>
    <property type="project" value="UniProtKB-UniRule"/>
</dbReference>
<keyword evidence="2" id="KW-0732">Signal</keyword>
<keyword evidence="2" id="KW-0472">Membrane</keyword>
<protein>
    <recommendedName>
        <fullName evidence="2">Outer membrane lipoprotein Blc</fullName>
    </recommendedName>
</protein>
<dbReference type="PANTHER" id="PTHR10612:SF34">
    <property type="entry name" value="APOLIPOPROTEIN D"/>
    <property type="match status" value="1"/>
</dbReference>
<reference evidence="4 5" key="1">
    <citation type="submission" date="2020-07" db="EMBL/GenBank/DDBJ databases">
        <title>Exploring microbial biodiversity for novel pathways involved in the catabolism of aromatic compounds derived from lignin.</title>
        <authorList>
            <person name="Elkins J."/>
        </authorList>
    </citation>
    <scope>NUCLEOTIDE SEQUENCE [LARGE SCALE GENOMIC DNA]</scope>
    <source>
        <strain evidence="4 5">H2C3B</strain>
    </source>
</reference>
<sequence>MFKSFACAASLVICMAGCAHAPAIPADTQAPQSACVAGPPIDLARYMGRWYVIADTPFLSEQDYVGSYDEWTQRGDGRIDDHYLGRRHGFDQPVTGSHFVARVMPDTGNTKWRVELIWPFEVVVVTAYVDPDYRYTIRCMADGNMMWLLSRTPAMDDATYAEMRARIGRMGFHLDRVQRVPQSAGQIGQPGFQ</sequence>
<dbReference type="Pfam" id="PF08212">
    <property type="entry name" value="Lipocalin_2"/>
    <property type="match status" value="1"/>
</dbReference>
<dbReference type="InterPro" id="IPR000566">
    <property type="entry name" value="Lipocln_cytosolic_FA-bd_dom"/>
</dbReference>
<dbReference type="CDD" id="cd19438">
    <property type="entry name" value="lipocalin_Blc-like"/>
    <property type="match status" value="1"/>
</dbReference>
<comment type="subunit">
    <text evidence="2">Homodimer.</text>
</comment>
<feature type="chain" id="PRO_5031674534" description="Outer membrane lipoprotein Blc" evidence="2">
    <location>
        <begin position="22"/>
        <end position="193"/>
    </location>
</feature>
<comment type="caution">
    <text evidence="4">The sequence shown here is derived from an EMBL/GenBank/DDBJ whole genome shotgun (WGS) entry which is preliminary data.</text>
</comment>
<organism evidence="4 5">
    <name type="scientific">Paraburkholderia bryophila</name>
    <dbReference type="NCBI Taxonomy" id="420952"/>
    <lineage>
        <taxon>Bacteria</taxon>
        <taxon>Pseudomonadati</taxon>
        <taxon>Pseudomonadota</taxon>
        <taxon>Betaproteobacteria</taxon>
        <taxon>Burkholderiales</taxon>
        <taxon>Burkholderiaceae</taxon>
        <taxon>Paraburkholderia</taxon>
    </lineage>
</organism>
<keyword evidence="2" id="KW-0998">Cell outer membrane</keyword>
<name>A0A7Y9WGI2_9BURK</name>
<feature type="domain" description="Lipocalin/cytosolic fatty-acid binding" evidence="3">
    <location>
        <begin position="41"/>
        <end position="182"/>
    </location>
</feature>
<dbReference type="InterPro" id="IPR022272">
    <property type="entry name" value="Lipocalin_CS"/>
</dbReference>
<keyword evidence="2 4" id="KW-0449">Lipoprotein</keyword>
<comment type="function">
    <text evidence="2">Involved in the storage or transport of lipids necessary for membrane maintenance under stressful conditions. Displays a binding preference for lysophospholipids.</text>
</comment>
<dbReference type="InterPro" id="IPR022271">
    <property type="entry name" value="Lipocalin_ApoD"/>
</dbReference>
<dbReference type="EMBL" id="JACCAU010000001">
    <property type="protein sequence ID" value="NYH19965.1"/>
    <property type="molecule type" value="Genomic_DNA"/>
</dbReference>
<evidence type="ECO:0000256" key="1">
    <source>
        <dbReference type="ARBA" id="ARBA00006889"/>
    </source>
</evidence>
<keyword evidence="2" id="KW-0446">Lipid-binding</keyword>
<dbReference type="PIRSF" id="PIRSF036893">
    <property type="entry name" value="Lipocalin_ApoD"/>
    <property type="match status" value="1"/>
</dbReference>
<comment type="subcellular location">
    <subcellularLocation>
        <location evidence="2">Cell outer membrane</location>
    </subcellularLocation>
</comment>
<feature type="signal peptide" evidence="2">
    <location>
        <begin position="1"/>
        <end position="21"/>
    </location>
</feature>
<evidence type="ECO:0000256" key="2">
    <source>
        <dbReference type="PIRNR" id="PIRNR036893"/>
    </source>
</evidence>
<dbReference type="PROSITE" id="PS00213">
    <property type="entry name" value="LIPOCALIN"/>
    <property type="match status" value="1"/>
</dbReference>
<dbReference type="AlphaFoldDB" id="A0A7Y9WGI2"/>
<dbReference type="PANTHER" id="PTHR10612">
    <property type="entry name" value="APOLIPOPROTEIN D"/>
    <property type="match status" value="1"/>
</dbReference>